<evidence type="ECO:0000313" key="6">
    <source>
        <dbReference type="Proteomes" id="UP000003803"/>
    </source>
</evidence>
<keyword evidence="6" id="KW-1185">Reference proteome</keyword>
<dbReference type="PROSITE" id="PS51987">
    <property type="entry name" value="GS_CATALYTIC"/>
    <property type="match status" value="1"/>
</dbReference>
<feature type="domain" description="GS catalytic" evidence="4">
    <location>
        <begin position="156"/>
        <end position="586"/>
    </location>
</feature>
<dbReference type="PANTHER" id="PTHR42974:SF1">
    <property type="entry name" value="TYPE-3 GLUTAMINE SYNTHETASE"/>
    <property type="match status" value="1"/>
</dbReference>
<dbReference type="Gene3D" id="3.30.590.10">
    <property type="entry name" value="Glutamine synthetase/guanido kinase, catalytic domain"/>
    <property type="match status" value="1"/>
</dbReference>
<evidence type="ECO:0000313" key="5">
    <source>
        <dbReference type="EMBL" id="EDS11529.1"/>
    </source>
</evidence>
<name>B0PAD7_9FIRM</name>
<dbReference type="PROSITE" id="PS51986">
    <property type="entry name" value="GS_BETA_GRASP"/>
    <property type="match status" value="1"/>
</dbReference>
<dbReference type="InterPro" id="IPR008146">
    <property type="entry name" value="Gln_synth_cat_dom"/>
</dbReference>
<dbReference type="STRING" id="169435.ERS852551_01978"/>
<dbReference type="Proteomes" id="UP000003803">
    <property type="component" value="Unassembled WGS sequence"/>
</dbReference>
<dbReference type="SUPFAM" id="SSF55931">
    <property type="entry name" value="Glutamine synthetase/guanido kinase"/>
    <property type="match status" value="1"/>
</dbReference>
<dbReference type="InterPro" id="IPR008147">
    <property type="entry name" value="Gln_synt_N"/>
</dbReference>
<dbReference type="GO" id="GO:0006542">
    <property type="term" value="P:glutamine biosynthetic process"/>
    <property type="evidence" value="ECO:0007669"/>
    <property type="project" value="InterPro"/>
</dbReference>
<evidence type="ECO:0000256" key="2">
    <source>
        <dbReference type="RuleBase" id="RU000384"/>
    </source>
</evidence>
<dbReference type="HOGENOM" id="CLU_024307_0_0_9"/>
<comment type="caution">
    <text evidence="5">The sequence shown here is derived from an EMBL/GenBank/DDBJ whole genome shotgun (WGS) entry which is preliminary data.</text>
</comment>
<proteinExistence type="inferred from homology"/>
<dbReference type="AlphaFoldDB" id="B0PAD7"/>
<dbReference type="InterPro" id="IPR052725">
    <property type="entry name" value="GS_Type-3"/>
</dbReference>
<dbReference type="Pfam" id="PF18318">
    <property type="entry name" value="Gln-synt_C-ter"/>
    <property type="match status" value="1"/>
</dbReference>
<dbReference type="PROSITE" id="PS00181">
    <property type="entry name" value="GLNA_ATP"/>
    <property type="match status" value="1"/>
</dbReference>
<reference evidence="5" key="1">
    <citation type="submission" date="2007-11" db="EMBL/GenBank/DDBJ databases">
        <authorList>
            <person name="Fulton L."/>
            <person name="Clifton S."/>
            <person name="Fulton B."/>
            <person name="Xu J."/>
            <person name="Minx P."/>
            <person name="Pepin K.H."/>
            <person name="Johnson M."/>
            <person name="Thiruvilangam P."/>
            <person name="Bhonagiri V."/>
            <person name="Nash W.E."/>
            <person name="Mardis E.R."/>
            <person name="Wilson R.K."/>
        </authorList>
    </citation>
    <scope>NUCLEOTIDE SEQUENCE [LARGE SCALE GENOMIC DNA]</scope>
    <source>
        <strain evidence="5">DSM 17241</strain>
    </source>
</reference>
<dbReference type="PANTHER" id="PTHR42974">
    <property type="entry name" value="GLUTAMINE SYNTHETASE"/>
    <property type="match status" value="1"/>
</dbReference>
<dbReference type="EMBL" id="ABGD02000013">
    <property type="protein sequence ID" value="EDS11529.1"/>
    <property type="molecule type" value="Genomic_DNA"/>
</dbReference>
<dbReference type="InterPro" id="IPR014746">
    <property type="entry name" value="Gln_synth/guanido_kin_cat_dom"/>
</dbReference>
<sequence>MGMDLIELYGSRVFNDAAMRKYLAPAVYESLRRTQREGLPLDFDIAQAVAEGMAKWAVEQGATHYTHWFQPLTNITAGKHDAFLEPLGDGAALVFSGKALIRGEPDASSFPSGGLRATFEARGYTAWDPTSPAFVRDGTLYIPTAFCSYGGEALDQKTPLLRSMEAVSAAAVRLLHALGEPGVTCVTPTVGSEQEYFLIDRALYEKRLDLKICGRTLLGARPPKGQELDDHYCGRIRLRVSDYMHALDRELWSLGVPAKTKHNEAAPAQHELAPMYDQANIACDHNQLTMELMRIIAKQKGLACLLHEKPFSGINGSGKHNNYSLITNDGQNLLSQSDDPARNRRFLLILAAFIEAVDEYADLLRASAACAGNDQRLGGCEAPPAIISVFLGESLTRALFSMAQGVSAAGEERRHIHTGVSALPDLEQDDSDRNRTSPFAFTGNKFEFRMLGSSQSIALTNVVLNTALAEVFGRFAGRLEAAENNEAAMAAIVADVLRDHGRVIFNGDNYSDAWVQEAKKRGLPVINSTVEAFDCLIAPKNIALFEHHQVFTETECRSRREILLENYVKTTAIEAATMIEMVRRQIYPAVAHYAGEIAGIVNAMRTAGAPSASAIRLLDALAALTDQIDSELDALRDAYARSQSIEQPRAHAEFMRTTLRGCMESLRAACDAAETVMDGERWPIPTYTDLLLRV</sequence>
<dbReference type="eggNOG" id="COG3968">
    <property type="taxonomic scope" value="Bacteria"/>
</dbReference>
<evidence type="ECO:0000259" key="4">
    <source>
        <dbReference type="PROSITE" id="PS51987"/>
    </source>
</evidence>
<accession>B0PAD7</accession>
<dbReference type="GO" id="GO:0004356">
    <property type="term" value="F:glutamine synthetase activity"/>
    <property type="evidence" value="ECO:0007669"/>
    <property type="project" value="UniProtKB-EC"/>
</dbReference>
<dbReference type="Gene3D" id="1.20.120.1560">
    <property type="match status" value="1"/>
</dbReference>
<evidence type="ECO:0000259" key="3">
    <source>
        <dbReference type="PROSITE" id="PS51986"/>
    </source>
</evidence>
<keyword evidence="5" id="KW-0436">Ligase</keyword>
<dbReference type="InterPro" id="IPR027303">
    <property type="entry name" value="Gln_synth_gly_rich_site"/>
</dbReference>
<evidence type="ECO:0000256" key="1">
    <source>
        <dbReference type="PROSITE-ProRule" id="PRU01330"/>
    </source>
</evidence>
<dbReference type="InterPro" id="IPR040577">
    <property type="entry name" value="Gln-synt_C"/>
</dbReference>
<dbReference type="InterPro" id="IPR022147">
    <property type="entry name" value="GSIII_N"/>
</dbReference>
<dbReference type="Pfam" id="PF12437">
    <property type="entry name" value="GSIII_N"/>
    <property type="match status" value="1"/>
</dbReference>
<protein>
    <submittedName>
        <fullName evidence="5">Glutamate--ammonia ligase, catalytic domain protein</fullName>
        <ecNumber evidence="5">6.3.1.2</ecNumber>
    </submittedName>
</protein>
<organism evidence="5 6">
    <name type="scientific">Anaerotruncus colihominis DSM 17241</name>
    <dbReference type="NCBI Taxonomy" id="445972"/>
    <lineage>
        <taxon>Bacteria</taxon>
        <taxon>Bacillati</taxon>
        <taxon>Bacillota</taxon>
        <taxon>Clostridia</taxon>
        <taxon>Eubacteriales</taxon>
        <taxon>Oscillospiraceae</taxon>
        <taxon>Anaerotruncus</taxon>
    </lineage>
</organism>
<reference evidence="5" key="2">
    <citation type="submission" date="2013-09" db="EMBL/GenBank/DDBJ databases">
        <title>Draft genome sequence of Anaerotruncus colihominis(DSM 17241).</title>
        <authorList>
            <person name="Sudarsanam P."/>
            <person name="Ley R."/>
            <person name="Guruge J."/>
            <person name="Turnbaugh P.J."/>
            <person name="Mahowald M."/>
            <person name="Liep D."/>
            <person name="Gordon J."/>
        </authorList>
    </citation>
    <scope>NUCLEOTIDE SEQUENCE</scope>
    <source>
        <strain evidence="5">DSM 17241</strain>
    </source>
</reference>
<comment type="similarity">
    <text evidence="1 2">Belongs to the glutamine synthetase family.</text>
</comment>
<feature type="domain" description="GS beta-grasp" evidence="3">
    <location>
        <begin position="63"/>
        <end position="151"/>
    </location>
</feature>
<dbReference type="SMART" id="SM01230">
    <property type="entry name" value="Gln-synt_C"/>
    <property type="match status" value="1"/>
</dbReference>
<dbReference type="Pfam" id="PF00120">
    <property type="entry name" value="Gln-synt_C"/>
    <property type="match status" value="1"/>
</dbReference>
<dbReference type="EC" id="6.3.1.2" evidence="5"/>
<gene>
    <name evidence="5" type="primary">glnA</name>
    <name evidence="5" type="ORF">ANACOL_01735</name>
</gene>